<keyword evidence="1" id="KW-0472">Membrane</keyword>
<keyword evidence="1" id="KW-0812">Transmembrane</keyword>
<reference evidence="2" key="1">
    <citation type="submission" date="2022-11" db="EMBL/GenBank/DDBJ databases">
        <title>Marilongibacter aestuarii gen. nov., sp. nov., isolated from tidal flat sediment.</title>
        <authorList>
            <person name="Jiayan W."/>
        </authorList>
    </citation>
    <scope>NUCLEOTIDE SEQUENCE</scope>
    <source>
        <strain evidence="2">Z1-6</strain>
    </source>
</reference>
<sequence length="579" mass="67442">MEDFLIPFTITVFMLSLIAERVANFVKLYLQGRTLYIIWPHILENKFKLWLKIRIKILAVKQPTKEAEKQREYRILTINIIVGILVAVLLNANLFQIIDRIFETSTQQKGAVSVIIGWDLNNLGIQQWLGLLYFVLIMWWSTLVFFKHLYENNYNNLPRSKGLVWIAIVLFVIIPLVFIVLPWIIETFSDSEKLYMIRERYFNVVQHILGYIGIGLFLSLGSKFWHDFLDLLLKVKNTRQQLSEEQTFTNYSTADEIKHLAETSRDGVVVKMYEAYRREIGKIKGVVSHGINTVFDKKSRLYKKMIEVEFVSNEAQTALINLIDEGNIVVNNNTFYLKDYTNILYTDTLDAIIPDQSMAISGECNEIIQEQFPVCYAYNNTSKSSLGSFGVIKKDEDNYYAISNLHVFATSQDLKEINGRNNYKIKDENRKVKLVIRGENTRREEFDCEICDDYNFGDVDGDGYDFCRCAITKEAYEKYYQVIKREVLTPDESNHMVMFGATSKFDVKFHSFWSGTYCTISYPDFYKKLYLYKIKSLNKNIRKGDSGSIVYLKDDSDMIINGMLVAKSDNYAYMQIVNI</sequence>
<feature type="transmembrane region" description="Helical" evidence="1">
    <location>
        <begin position="6"/>
        <end position="23"/>
    </location>
</feature>
<organism evidence="2 3">
    <name type="scientific">Draconibacterium aestuarii</name>
    <dbReference type="NCBI Taxonomy" id="2998507"/>
    <lineage>
        <taxon>Bacteria</taxon>
        <taxon>Pseudomonadati</taxon>
        <taxon>Bacteroidota</taxon>
        <taxon>Bacteroidia</taxon>
        <taxon>Marinilabiliales</taxon>
        <taxon>Prolixibacteraceae</taxon>
        <taxon>Draconibacterium</taxon>
    </lineage>
</organism>
<protein>
    <submittedName>
        <fullName evidence="2">Uncharacterized protein</fullName>
    </submittedName>
</protein>
<evidence type="ECO:0000313" key="2">
    <source>
        <dbReference type="EMBL" id="MCY1719132.1"/>
    </source>
</evidence>
<keyword evidence="1" id="KW-1133">Transmembrane helix</keyword>
<proteinExistence type="predicted"/>
<accession>A0A9X3F3D8</accession>
<feature type="transmembrane region" description="Helical" evidence="1">
    <location>
        <begin position="128"/>
        <end position="150"/>
    </location>
</feature>
<dbReference type="RefSeq" id="WP_343331468.1">
    <property type="nucleotide sequence ID" value="NZ_JAPOHD010000005.1"/>
</dbReference>
<dbReference type="AlphaFoldDB" id="A0A9X3F3D8"/>
<evidence type="ECO:0000313" key="3">
    <source>
        <dbReference type="Proteomes" id="UP001145087"/>
    </source>
</evidence>
<dbReference type="EMBL" id="JAPOHD010000005">
    <property type="protein sequence ID" value="MCY1719132.1"/>
    <property type="molecule type" value="Genomic_DNA"/>
</dbReference>
<name>A0A9X3F3D8_9BACT</name>
<gene>
    <name evidence="2" type="ORF">OU798_02180</name>
</gene>
<feature type="transmembrane region" description="Helical" evidence="1">
    <location>
        <begin position="75"/>
        <end position="98"/>
    </location>
</feature>
<evidence type="ECO:0000256" key="1">
    <source>
        <dbReference type="SAM" id="Phobius"/>
    </source>
</evidence>
<dbReference type="Proteomes" id="UP001145087">
    <property type="component" value="Unassembled WGS sequence"/>
</dbReference>
<keyword evidence="3" id="KW-1185">Reference proteome</keyword>
<comment type="caution">
    <text evidence="2">The sequence shown here is derived from an EMBL/GenBank/DDBJ whole genome shotgun (WGS) entry which is preliminary data.</text>
</comment>
<feature type="transmembrane region" description="Helical" evidence="1">
    <location>
        <begin position="162"/>
        <end position="185"/>
    </location>
</feature>